<evidence type="ECO:0000313" key="1">
    <source>
        <dbReference type="EMBL" id="AEG59878.1"/>
    </source>
</evidence>
<sequence length="155" mass="18176">MKDNLEKLQEVIVQQQKKIDEMQSKIIELSDYILRLSVCKLTNPKYPYYDFIVSTRMSPEKQSKIDVLFLLLSEMFEGKKMRESARRIEDYPTDFLFSNEPPKYKDVSLAITNILGATSSELSLEVIKKLKEQGFYVEVCDNLLNQYDINNENDE</sequence>
<dbReference type="Proteomes" id="UP000009234">
    <property type="component" value="Chromosome"/>
</dbReference>
<organism evidence="1 2">
    <name type="scientific">Desulforamulus ruminis (strain ATCC 23193 / DSM 2154 / NCIMB 8452 / DL)</name>
    <name type="common">Desulfotomaculum ruminis</name>
    <dbReference type="NCBI Taxonomy" id="696281"/>
    <lineage>
        <taxon>Bacteria</taxon>
        <taxon>Bacillati</taxon>
        <taxon>Bacillota</taxon>
        <taxon>Clostridia</taxon>
        <taxon>Eubacteriales</taxon>
        <taxon>Peptococcaceae</taxon>
        <taxon>Desulforamulus</taxon>
    </lineage>
</organism>
<proteinExistence type="predicted"/>
<evidence type="ECO:0000313" key="2">
    <source>
        <dbReference type="Proteomes" id="UP000009234"/>
    </source>
</evidence>
<protein>
    <submittedName>
        <fullName evidence="1">Uncharacterized protein</fullName>
    </submittedName>
</protein>
<dbReference type="RefSeq" id="WP_013841645.1">
    <property type="nucleotide sequence ID" value="NC_015589.1"/>
</dbReference>
<dbReference type="HOGENOM" id="CLU_1745964_0_0_9"/>
<name>F6DS99_DESRL</name>
<dbReference type="KEGG" id="dru:Desru_1613"/>
<reference evidence="2" key="1">
    <citation type="submission" date="2011-05" db="EMBL/GenBank/DDBJ databases">
        <title>Complete sequence of Desulfotomaculum ruminis DSM 2154.</title>
        <authorList>
            <person name="Lucas S."/>
            <person name="Copeland A."/>
            <person name="Lapidus A."/>
            <person name="Cheng J.-F."/>
            <person name="Goodwin L."/>
            <person name="Pitluck S."/>
            <person name="Lu M."/>
            <person name="Detter J.C."/>
            <person name="Han C."/>
            <person name="Tapia R."/>
            <person name="Land M."/>
            <person name="Hauser L."/>
            <person name="Kyrpides N."/>
            <person name="Ivanova N."/>
            <person name="Mikhailova N."/>
            <person name="Pagani I."/>
            <person name="Stams A.J.M."/>
            <person name="Plugge C.M."/>
            <person name="Muyzer G."/>
            <person name="Kuever J."/>
            <person name="Parshina S.N."/>
            <person name="Ivanova A.E."/>
            <person name="Nazina T.N."/>
            <person name="Brambilla E."/>
            <person name="Spring S."/>
            <person name="Klenk H.-P."/>
            <person name="Woyke T."/>
        </authorList>
    </citation>
    <scope>NUCLEOTIDE SEQUENCE [LARGE SCALE GENOMIC DNA]</scope>
    <source>
        <strain evidence="2">ATCC 23193 / DSM 2154 / NCIB 8452 / DL</strain>
    </source>
</reference>
<accession>F6DS99</accession>
<gene>
    <name evidence="1" type="ordered locus">Desru_1613</name>
</gene>
<dbReference type="eggNOG" id="ENOG50344V1">
    <property type="taxonomic scope" value="Bacteria"/>
</dbReference>
<dbReference type="AlphaFoldDB" id="F6DS99"/>
<dbReference type="EMBL" id="CP002780">
    <property type="protein sequence ID" value="AEG59878.1"/>
    <property type="molecule type" value="Genomic_DNA"/>
</dbReference>
<reference evidence="1 2" key="2">
    <citation type="journal article" date="2012" name="Stand. Genomic Sci.">
        <title>Complete genome sequence of the sulfate-reducing firmicute Desulfotomaculum ruminis type strain (DL(T)).</title>
        <authorList>
            <person name="Spring S."/>
            <person name="Visser M."/>
            <person name="Lu M."/>
            <person name="Copeland A."/>
            <person name="Lapidus A."/>
            <person name="Lucas S."/>
            <person name="Cheng J.F."/>
            <person name="Han C."/>
            <person name="Tapia R."/>
            <person name="Goodwin L.A."/>
            <person name="Pitluck S."/>
            <person name="Ivanova N."/>
            <person name="Land M."/>
            <person name="Hauser L."/>
            <person name="Larimer F."/>
            <person name="Rohde M."/>
            <person name="Goker M."/>
            <person name="Detter J.C."/>
            <person name="Kyrpides N.C."/>
            <person name="Woyke T."/>
            <person name="Schaap P.J."/>
            <person name="Plugge C.M."/>
            <person name="Muyzer G."/>
            <person name="Kuever J."/>
            <person name="Pereira I.A."/>
            <person name="Parshina S.N."/>
            <person name="Bernier-Latmani R."/>
            <person name="Stams A.J."/>
            <person name="Klenk H.P."/>
        </authorList>
    </citation>
    <scope>NUCLEOTIDE SEQUENCE [LARGE SCALE GENOMIC DNA]</scope>
    <source>
        <strain evidence="2">ATCC 23193 / DSM 2154 / NCIB 8452 / DL</strain>
    </source>
</reference>
<keyword evidence="2" id="KW-1185">Reference proteome</keyword>